<dbReference type="InterPro" id="IPR016032">
    <property type="entry name" value="Sig_transdc_resp-reg_C-effctor"/>
</dbReference>
<evidence type="ECO:0000259" key="7">
    <source>
        <dbReference type="PROSITE" id="PS50110"/>
    </source>
</evidence>
<dbReference type="InterPro" id="IPR036388">
    <property type="entry name" value="WH-like_DNA-bd_sf"/>
</dbReference>
<evidence type="ECO:0000259" key="8">
    <source>
        <dbReference type="PROSITE" id="PS51755"/>
    </source>
</evidence>
<keyword evidence="10" id="KW-1185">Reference proteome</keyword>
<keyword evidence="2" id="KW-0805">Transcription regulation</keyword>
<feature type="domain" description="OmpR/PhoB-type" evidence="8">
    <location>
        <begin position="137"/>
        <end position="235"/>
    </location>
</feature>
<dbReference type="GO" id="GO:0000976">
    <property type="term" value="F:transcription cis-regulatory region binding"/>
    <property type="evidence" value="ECO:0007669"/>
    <property type="project" value="TreeGrafter"/>
</dbReference>
<protein>
    <submittedName>
        <fullName evidence="9">DNA-binding response regulator</fullName>
    </submittedName>
</protein>
<dbReference type="InterPro" id="IPR001789">
    <property type="entry name" value="Sig_transdc_resp-reg_receiver"/>
</dbReference>
<accession>A0A8H9GF04</accession>
<proteinExistence type="predicted"/>
<dbReference type="EMBL" id="BMPT01000003">
    <property type="protein sequence ID" value="GGM15521.1"/>
    <property type="molecule type" value="Genomic_DNA"/>
</dbReference>
<dbReference type="InterPro" id="IPR001867">
    <property type="entry name" value="OmpR/PhoB-type_DNA-bd"/>
</dbReference>
<dbReference type="SUPFAM" id="SSF46894">
    <property type="entry name" value="C-terminal effector domain of the bipartite response regulators"/>
    <property type="match status" value="1"/>
</dbReference>
<dbReference type="PROSITE" id="PS51755">
    <property type="entry name" value="OMPR_PHOB"/>
    <property type="match status" value="1"/>
</dbReference>
<name>A0A8H9GF04_9MICO</name>
<dbReference type="GO" id="GO:0032993">
    <property type="term" value="C:protein-DNA complex"/>
    <property type="evidence" value="ECO:0007669"/>
    <property type="project" value="TreeGrafter"/>
</dbReference>
<dbReference type="Gene3D" id="6.10.250.690">
    <property type="match status" value="1"/>
</dbReference>
<dbReference type="PANTHER" id="PTHR48111">
    <property type="entry name" value="REGULATOR OF RPOS"/>
    <property type="match status" value="1"/>
</dbReference>
<keyword evidence="3 6" id="KW-0238">DNA-binding</keyword>
<evidence type="ECO:0000256" key="6">
    <source>
        <dbReference type="PROSITE-ProRule" id="PRU01091"/>
    </source>
</evidence>
<evidence type="ECO:0000256" key="1">
    <source>
        <dbReference type="ARBA" id="ARBA00022553"/>
    </source>
</evidence>
<dbReference type="Proteomes" id="UP000655589">
    <property type="component" value="Unassembled WGS sequence"/>
</dbReference>
<keyword evidence="4" id="KW-0804">Transcription</keyword>
<dbReference type="Pfam" id="PF00486">
    <property type="entry name" value="Trans_reg_C"/>
    <property type="match status" value="1"/>
</dbReference>
<evidence type="ECO:0000256" key="4">
    <source>
        <dbReference type="ARBA" id="ARBA00023163"/>
    </source>
</evidence>
<feature type="domain" description="Response regulatory" evidence="7">
    <location>
        <begin position="7"/>
        <end position="125"/>
    </location>
</feature>
<dbReference type="GO" id="GO:0005829">
    <property type="term" value="C:cytosol"/>
    <property type="evidence" value="ECO:0007669"/>
    <property type="project" value="TreeGrafter"/>
</dbReference>
<feature type="modified residue" description="4-aspartylphosphate" evidence="5">
    <location>
        <position position="56"/>
    </location>
</feature>
<dbReference type="Gene3D" id="1.10.10.10">
    <property type="entry name" value="Winged helix-like DNA-binding domain superfamily/Winged helix DNA-binding domain"/>
    <property type="match status" value="1"/>
</dbReference>
<keyword evidence="1 5" id="KW-0597">Phosphoprotein</keyword>
<reference evidence="9" key="1">
    <citation type="journal article" date="2014" name="Int. J. Syst. Evol. Microbiol.">
        <title>Complete genome sequence of Corynebacterium casei LMG S-19264T (=DSM 44701T), isolated from a smear-ripened cheese.</title>
        <authorList>
            <consortium name="US DOE Joint Genome Institute (JGI-PGF)"/>
            <person name="Walter F."/>
            <person name="Albersmeier A."/>
            <person name="Kalinowski J."/>
            <person name="Ruckert C."/>
        </authorList>
    </citation>
    <scope>NUCLEOTIDE SEQUENCE</scope>
    <source>
        <strain evidence="9">JCM 3051</strain>
    </source>
</reference>
<organism evidence="9 10">
    <name type="scientific">Promicromonospora citrea</name>
    <dbReference type="NCBI Taxonomy" id="43677"/>
    <lineage>
        <taxon>Bacteria</taxon>
        <taxon>Bacillati</taxon>
        <taxon>Actinomycetota</taxon>
        <taxon>Actinomycetes</taxon>
        <taxon>Micrococcales</taxon>
        <taxon>Promicromonosporaceae</taxon>
        <taxon>Promicromonospora</taxon>
    </lineage>
</organism>
<comment type="caution">
    <text evidence="9">The sequence shown here is derived from an EMBL/GenBank/DDBJ whole genome shotgun (WGS) entry which is preliminary data.</text>
</comment>
<evidence type="ECO:0000313" key="9">
    <source>
        <dbReference type="EMBL" id="GGM15521.1"/>
    </source>
</evidence>
<dbReference type="SMART" id="SM00862">
    <property type="entry name" value="Trans_reg_C"/>
    <property type="match status" value="1"/>
</dbReference>
<evidence type="ECO:0000313" key="10">
    <source>
        <dbReference type="Proteomes" id="UP000655589"/>
    </source>
</evidence>
<dbReference type="PROSITE" id="PS50110">
    <property type="entry name" value="RESPONSE_REGULATORY"/>
    <property type="match status" value="1"/>
</dbReference>
<sequence>MLARMARLVIAEDDPKQAELVRLYAHNDGHETVVVGDGRGALEQVRREPPDLLVLDVMLPRVSGLDVARILRADAEPALARLPILMLTARSAEDDLLLGLDLGADDYVTKPYSPRELMGRVRALLRRARPEPGPAPDGALVVGALRVDPVRHEVHVGGTAVHLTPGEFALLALLAAEPGRAFTRESLVTDLYGTARYVSRRTVDTHVVNLRRKLAAAGPGPELVTVYGVGYKLADRAAT</sequence>
<gene>
    <name evidence="9" type="ORF">GCM10010102_08890</name>
</gene>
<dbReference type="GO" id="GO:0000156">
    <property type="term" value="F:phosphorelay response regulator activity"/>
    <property type="evidence" value="ECO:0007669"/>
    <property type="project" value="TreeGrafter"/>
</dbReference>
<dbReference type="PANTHER" id="PTHR48111:SF4">
    <property type="entry name" value="DNA-BINDING DUAL TRANSCRIPTIONAL REGULATOR OMPR"/>
    <property type="match status" value="1"/>
</dbReference>
<evidence type="ECO:0000256" key="3">
    <source>
        <dbReference type="ARBA" id="ARBA00023125"/>
    </source>
</evidence>
<dbReference type="InterPro" id="IPR039420">
    <property type="entry name" value="WalR-like"/>
</dbReference>
<dbReference type="CDD" id="cd00383">
    <property type="entry name" value="trans_reg_C"/>
    <property type="match status" value="1"/>
</dbReference>
<reference evidence="9" key="2">
    <citation type="submission" date="2020-09" db="EMBL/GenBank/DDBJ databases">
        <authorList>
            <person name="Sun Q."/>
            <person name="Ohkuma M."/>
        </authorList>
    </citation>
    <scope>NUCLEOTIDE SEQUENCE</scope>
    <source>
        <strain evidence="9">JCM 3051</strain>
    </source>
</reference>
<dbReference type="SUPFAM" id="SSF52172">
    <property type="entry name" value="CheY-like"/>
    <property type="match status" value="1"/>
</dbReference>
<dbReference type="Gene3D" id="3.40.50.2300">
    <property type="match status" value="1"/>
</dbReference>
<dbReference type="Pfam" id="PF00072">
    <property type="entry name" value="Response_reg"/>
    <property type="match status" value="1"/>
</dbReference>
<dbReference type="GO" id="GO:0006355">
    <property type="term" value="P:regulation of DNA-templated transcription"/>
    <property type="evidence" value="ECO:0007669"/>
    <property type="project" value="InterPro"/>
</dbReference>
<dbReference type="InterPro" id="IPR011006">
    <property type="entry name" value="CheY-like_superfamily"/>
</dbReference>
<dbReference type="AlphaFoldDB" id="A0A8H9GF04"/>
<evidence type="ECO:0000256" key="5">
    <source>
        <dbReference type="PROSITE-ProRule" id="PRU00169"/>
    </source>
</evidence>
<evidence type="ECO:0000256" key="2">
    <source>
        <dbReference type="ARBA" id="ARBA00023015"/>
    </source>
</evidence>
<feature type="DNA-binding region" description="OmpR/PhoB-type" evidence="6">
    <location>
        <begin position="137"/>
        <end position="235"/>
    </location>
</feature>
<dbReference type="SMART" id="SM00448">
    <property type="entry name" value="REC"/>
    <property type="match status" value="1"/>
</dbReference>